<reference evidence="4" key="2">
    <citation type="submission" date="2015-01" db="EMBL/GenBank/DDBJ databases">
        <title>Evolutionary Origins and Diversification of the Mycorrhizal Mutualists.</title>
        <authorList>
            <consortium name="DOE Joint Genome Institute"/>
            <consortium name="Mycorrhizal Genomics Consortium"/>
            <person name="Kohler A."/>
            <person name="Kuo A."/>
            <person name="Nagy L.G."/>
            <person name="Floudas D."/>
            <person name="Copeland A."/>
            <person name="Barry K.W."/>
            <person name="Cichocki N."/>
            <person name="Veneault-Fourrey C."/>
            <person name="LaButti K."/>
            <person name="Lindquist E.A."/>
            <person name="Lipzen A."/>
            <person name="Lundell T."/>
            <person name="Morin E."/>
            <person name="Murat C."/>
            <person name="Riley R."/>
            <person name="Ohm R."/>
            <person name="Sun H."/>
            <person name="Tunlid A."/>
            <person name="Henrissat B."/>
            <person name="Grigoriev I.V."/>
            <person name="Hibbett D.S."/>
            <person name="Martin F."/>
        </authorList>
    </citation>
    <scope>NUCLEOTIDE SEQUENCE [LARGE SCALE GENOMIC DNA]</scope>
    <source>
        <strain evidence="4">LaAM-08-1</strain>
    </source>
</reference>
<evidence type="ECO:0000313" key="3">
    <source>
        <dbReference type="EMBL" id="KIJ96444.1"/>
    </source>
</evidence>
<dbReference type="Proteomes" id="UP000054477">
    <property type="component" value="Unassembled WGS sequence"/>
</dbReference>
<keyword evidence="4" id="KW-1185">Reference proteome</keyword>
<dbReference type="AlphaFoldDB" id="A0A0C9WKK3"/>
<feature type="region of interest" description="Disordered" evidence="1">
    <location>
        <begin position="59"/>
        <end position="102"/>
    </location>
</feature>
<organism evidence="3 4">
    <name type="scientific">Laccaria amethystina LaAM-08-1</name>
    <dbReference type="NCBI Taxonomy" id="1095629"/>
    <lineage>
        <taxon>Eukaryota</taxon>
        <taxon>Fungi</taxon>
        <taxon>Dikarya</taxon>
        <taxon>Basidiomycota</taxon>
        <taxon>Agaricomycotina</taxon>
        <taxon>Agaricomycetes</taxon>
        <taxon>Agaricomycetidae</taxon>
        <taxon>Agaricales</taxon>
        <taxon>Agaricineae</taxon>
        <taxon>Hydnangiaceae</taxon>
        <taxon>Laccaria</taxon>
    </lineage>
</organism>
<feature type="compositionally biased region" description="Low complexity" evidence="1">
    <location>
        <begin position="73"/>
        <end position="88"/>
    </location>
</feature>
<proteinExistence type="predicted"/>
<reference evidence="3 4" key="1">
    <citation type="submission" date="2014-04" db="EMBL/GenBank/DDBJ databases">
        <authorList>
            <consortium name="DOE Joint Genome Institute"/>
            <person name="Kuo A."/>
            <person name="Kohler A."/>
            <person name="Nagy L.G."/>
            <person name="Floudas D."/>
            <person name="Copeland A."/>
            <person name="Barry K.W."/>
            <person name="Cichocki N."/>
            <person name="Veneault-Fourrey C."/>
            <person name="LaButti K."/>
            <person name="Lindquist E.A."/>
            <person name="Lipzen A."/>
            <person name="Lundell T."/>
            <person name="Morin E."/>
            <person name="Murat C."/>
            <person name="Sun H."/>
            <person name="Tunlid A."/>
            <person name="Henrissat B."/>
            <person name="Grigoriev I.V."/>
            <person name="Hibbett D.S."/>
            <person name="Martin F."/>
            <person name="Nordberg H.P."/>
            <person name="Cantor M.N."/>
            <person name="Hua S.X."/>
        </authorList>
    </citation>
    <scope>NUCLEOTIDE SEQUENCE [LARGE SCALE GENOMIC DNA]</scope>
    <source>
        <strain evidence="3 4">LaAM-08-1</strain>
    </source>
</reference>
<feature type="region of interest" description="Disordered" evidence="1">
    <location>
        <begin position="1"/>
        <end position="20"/>
    </location>
</feature>
<sequence>MSPRQHQQHGKAPCHQPQTLNKWAHTVGDVARKRLRNTRDNNGARRRIVVVVVKTMAAPTTNDTHKQQQRGSTPTTSICTPLTTTTTPAHERAAPTDDNAPPQMACAQPTNPAMQGHNQASVAAFLSRLFFVLLIQSAVFIQILRSYDFQIDTM</sequence>
<keyword evidence="2" id="KW-0812">Transmembrane</keyword>
<dbReference type="EMBL" id="KN838721">
    <property type="protein sequence ID" value="KIJ96444.1"/>
    <property type="molecule type" value="Genomic_DNA"/>
</dbReference>
<accession>A0A0C9WKK3</accession>
<feature type="transmembrane region" description="Helical" evidence="2">
    <location>
        <begin position="122"/>
        <end position="144"/>
    </location>
</feature>
<protein>
    <submittedName>
        <fullName evidence="3">Uncharacterized protein</fullName>
    </submittedName>
</protein>
<evidence type="ECO:0000256" key="1">
    <source>
        <dbReference type="SAM" id="MobiDB-lite"/>
    </source>
</evidence>
<dbReference type="HOGENOM" id="CLU_1704505_0_0_1"/>
<keyword evidence="2" id="KW-0472">Membrane</keyword>
<evidence type="ECO:0000256" key="2">
    <source>
        <dbReference type="SAM" id="Phobius"/>
    </source>
</evidence>
<evidence type="ECO:0000313" key="4">
    <source>
        <dbReference type="Proteomes" id="UP000054477"/>
    </source>
</evidence>
<name>A0A0C9WKK3_9AGAR</name>
<gene>
    <name evidence="3" type="ORF">K443DRAFT_10636</name>
</gene>
<keyword evidence="2" id="KW-1133">Transmembrane helix</keyword>